<proteinExistence type="predicted"/>
<accession>A0AAQ3L6Z0</accession>
<dbReference type="KEGG" id="puo:RZN69_14375"/>
<sequence length="229" mass="23683">MLLKEKKHSKATAAAAVSSLLAATNAQGIIQYYDNTNEFSVGLGVTFGPTDWDVDEGRGGDIIVTGSGTASSLRPTTDAGIIASTGYLLIHAQDGDLNLAANSSNLVSNLPEGFTVGAIRLFKPSANIVNGSNFDSIVGFTSGVSGYFGFRFEGSAGLTSEGIKYGWAEATFYDGAQAGVTIHRWAYEDDGSPIQVGAIPEPATVTTGLGALALGAAGLRRWRKAKQAA</sequence>
<evidence type="ECO:0008006" key="3">
    <source>
        <dbReference type="Google" id="ProtNLM"/>
    </source>
</evidence>
<evidence type="ECO:0000313" key="1">
    <source>
        <dbReference type="EMBL" id="WOO39807.1"/>
    </source>
</evidence>
<protein>
    <recommendedName>
        <fullName evidence="3">PEP-CTERM protein-sorting domain-containing protein</fullName>
    </recommendedName>
</protein>
<keyword evidence="2" id="KW-1185">Reference proteome</keyword>
<dbReference type="Proteomes" id="UP001304300">
    <property type="component" value="Chromosome"/>
</dbReference>
<evidence type="ECO:0000313" key="2">
    <source>
        <dbReference type="Proteomes" id="UP001304300"/>
    </source>
</evidence>
<name>A0AAQ3L6Z0_9BACT</name>
<dbReference type="AlphaFoldDB" id="A0AAQ3L6Z0"/>
<gene>
    <name evidence="1" type="ORF">RZN69_14375</name>
</gene>
<dbReference type="EMBL" id="CP136920">
    <property type="protein sequence ID" value="WOO39807.1"/>
    <property type="molecule type" value="Genomic_DNA"/>
</dbReference>
<organism evidence="1 2">
    <name type="scientific">Rubellicoccus peritrichatus</name>
    <dbReference type="NCBI Taxonomy" id="3080537"/>
    <lineage>
        <taxon>Bacteria</taxon>
        <taxon>Pseudomonadati</taxon>
        <taxon>Verrucomicrobiota</taxon>
        <taxon>Opitutia</taxon>
        <taxon>Puniceicoccales</taxon>
        <taxon>Cerasicoccaceae</taxon>
        <taxon>Rubellicoccus</taxon>
    </lineage>
</organism>
<reference evidence="1 2" key="1">
    <citation type="submission" date="2023-10" db="EMBL/GenBank/DDBJ databases">
        <title>Rubellicoccus peritrichatus gen. nov., sp. nov., isolated from an algae of coral reef tank.</title>
        <authorList>
            <person name="Luo J."/>
        </authorList>
    </citation>
    <scope>NUCLEOTIDE SEQUENCE [LARGE SCALE GENOMIC DNA]</scope>
    <source>
        <strain evidence="1 2">CR14</strain>
    </source>
</reference>
<dbReference type="RefSeq" id="WP_317831822.1">
    <property type="nucleotide sequence ID" value="NZ_CP136920.1"/>
</dbReference>